<organism evidence="2 3">
    <name type="scientific">Cucumis melo var. makuwa</name>
    <name type="common">Oriental melon</name>
    <dbReference type="NCBI Taxonomy" id="1194695"/>
    <lineage>
        <taxon>Eukaryota</taxon>
        <taxon>Viridiplantae</taxon>
        <taxon>Streptophyta</taxon>
        <taxon>Embryophyta</taxon>
        <taxon>Tracheophyta</taxon>
        <taxon>Spermatophyta</taxon>
        <taxon>Magnoliopsida</taxon>
        <taxon>eudicotyledons</taxon>
        <taxon>Gunneridae</taxon>
        <taxon>Pentapetalae</taxon>
        <taxon>rosids</taxon>
        <taxon>fabids</taxon>
        <taxon>Cucurbitales</taxon>
        <taxon>Cucurbitaceae</taxon>
        <taxon>Benincaseae</taxon>
        <taxon>Cucumis</taxon>
    </lineage>
</organism>
<proteinExistence type="predicted"/>
<name>A0A5D3DFN9_CUCMM</name>
<dbReference type="EMBL" id="SSTD01005046">
    <property type="protein sequence ID" value="TYK22414.1"/>
    <property type="molecule type" value="Genomic_DNA"/>
</dbReference>
<protein>
    <submittedName>
        <fullName evidence="2">Uncharacterized protein</fullName>
    </submittedName>
</protein>
<feature type="compositionally biased region" description="Basic and acidic residues" evidence="1">
    <location>
        <begin position="47"/>
        <end position="60"/>
    </location>
</feature>
<evidence type="ECO:0000313" key="3">
    <source>
        <dbReference type="Proteomes" id="UP000321947"/>
    </source>
</evidence>
<accession>A0A5D3DFN9</accession>
<feature type="region of interest" description="Disordered" evidence="1">
    <location>
        <begin position="43"/>
        <end position="76"/>
    </location>
</feature>
<dbReference type="Proteomes" id="UP000321947">
    <property type="component" value="Unassembled WGS sequence"/>
</dbReference>
<sequence>MGKIEGGTKSLVDNSTPPARFKLLARSGIYNVGKDIHILTTNKRPLKHAEDNQSSNDDRHWKRPQRSVKQSIGDEKPHIEVPDVTQFFDINSPMSSLGDRVLHIEGTSKLMASPKVPSTSENSKKPIGATTVSTRPLVIKGSAQQVEGTKSITAFEISHFCADKLIYDL</sequence>
<comment type="caution">
    <text evidence="2">The sequence shown here is derived from an EMBL/GenBank/DDBJ whole genome shotgun (WGS) entry which is preliminary data.</text>
</comment>
<evidence type="ECO:0000256" key="1">
    <source>
        <dbReference type="SAM" id="MobiDB-lite"/>
    </source>
</evidence>
<gene>
    <name evidence="2" type="ORF">E5676_scaffold530G00090</name>
</gene>
<evidence type="ECO:0000313" key="2">
    <source>
        <dbReference type="EMBL" id="TYK22414.1"/>
    </source>
</evidence>
<dbReference type="AlphaFoldDB" id="A0A5D3DFN9"/>
<reference evidence="2 3" key="1">
    <citation type="submission" date="2019-08" db="EMBL/GenBank/DDBJ databases">
        <title>Draft genome sequences of two oriental melons (Cucumis melo L. var makuwa).</title>
        <authorList>
            <person name="Kwon S.-Y."/>
        </authorList>
    </citation>
    <scope>NUCLEOTIDE SEQUENCE [LARGE SCALE GENOMIC DNA]</scope>
    <source>
        <strain evidence="3">cv. Chang Bougi</strain>
        <tissue evidence="2">Leaf</tissue>
    </source>
</reference>